<dbReference type="Proteomes" id="UP000649617">
    <property type="component" value="Unassembled WGS sequence"/>
</dbReference>
<proteinExistence type="inferred from homology"/>
<dbReference type="SUPFAM" id="SSF52540">
    <property type="entry name" value="P-loop containing nucleoside triphosphate hydrolases"/>
    <property type="match status" value="1"/>
</dbReference>
<dbReference type="Pfam" id="PF00225">
    <property type="entry name" value="Kinesin"/>
    <property type="match status" value="1"/>
</dbReference>
<sequence length="111" mass="12148">MVKCKGSERNTKLDGSLRLREATTIQLSLSALCNVISSLADERSVHIPYRDSKLTRLLQLSLGGPARTVFLANICQEAASFDESLSTLRYANRASKINNAPLAMVGYVPLH</sequence>
<dbReference type="InterPro" id="IPR001752">
    <property type="entry name" value="Kinesin_motor_dom"/>
</dbReference>
<dbReference type="PANTHER" id="PTHR47969">
    <property type="entry name" value="CHROMOSOME-ASSOCIATED KINESIN KIF4A-RELATED"/>
    <property type="match status" value="1"/>
</dbReference>
<dbReference type="OrthoDB" id="448344at2759"/>
<keyword evidence="4" id="KW-1185">Reference proteome</keyword>
<dbReference type="GO" id="GO:0003777">
    <property type="term" value="F:microtubule motor activity"/>
    <property type="evidence" value="ECO:0007669"/>
    <property type="project" value="InterPro"/>
</dbReference>
<gene>
    <name evidence="3" type="primary">KRP95</name>
    <name evidence="3" type="ORF">SPIL2461_LOCUS11490</name>
</gene>
<dbReference type="GO" id="GO:0008017">
    <property type="term" value="F:microtubule binding"/>
    <property type="evidence" value="ECO:0007669"/>
    <property type="project" value="InterPro"/>
</dbReference>
<evidence type="ECO:0000313" key="4">
    <source>
        <dbReference type="Proteomes" id="UP000649617"/>
    </source>
</evidence>
<organism evidence="3 4">
    <name type="scientific">Symbiodinium pilosum</name>
    <name type="common">Dinoflagellate</name>
    <dbReference type="NCBI Taxonomy" id="2952"/>
    <lineage>
        <taxon>Eukaryota</taxon>
        <taxon>Sar</taxon>
        <taxon>Alveolata</taxon>
        <taxon>Dinophyceae</taxon>
        <taxon>Suessiales</taxon>
        <taxon>Symbiodiniaceae</taxon>
        <taxon>Symbiodinium</taxon>
    </lineage>
</organism>
<dbReference type="PROSITE" id="PS50067">
    <property type="entry name" value="KINESIN_MOTOR_2"/>
    <property type="match status" value="1"/>
</dbReference>
<comment type="caution">
    <text evidence="3">The sequence shown here is derived from an EMBL/GenBank/DDBJ whole genome shotgun (WGS) entry which is preliminary data.</text>
</comment>
<evidence type="ECO:0000313" key="3">
    <source>
        <dbReference type="EMBL" id="CAE7460429.1"/>
    </source>
</evidence>
<name>A0A812S3D2_SYMPI</name>
<accession>A0A812S3D2</accession>
<comment type="caution">
    <text evidence="1">Lacks conserved residue(s) required for the propagation of feature annotation.</text>
</comment>
<comment type="similarity">
    <text evidence="1">Belongs to the TRAFAC class myosin-kinesin ATPase superfamily. Kinesin family.</text>
</comment>
<protein>
    <submittedName>
        <fullName evidence="3">KRP95 protein</fullName>
    </submittedName>
</protein>
<dbReference type="InterPro" id="IPR036961">
    <property type="entry name" value="Kinesin_motor_dom_sf"/>
</dbReference>
<reference evidence="3" key="1">
    <citation type="submission" date="2021-02" db="EMBL/GenBank/DDBJ databases">
        <authorList>
            <person name="Dougan E. K."/>
            <person name="Rhodes N."/>
            <person name="Thang M."/>
            <person name="Chan C."/>
        </authorList>
    </citation>
    <scope>NUCLEOTIDE SEQUENCE</scope>
</reference>
<evidence type="ECO:0000259" key="2">
    <source>
        <dbReference type="PROSITE" id="PS50067"/>
    </source>
</evidence>
<dbReference type="AlphaFoldDB" id="A0A812S3D2"/>
<dbReference type="InterPro" id="IPR027417">
    <property type="entry name" value="P-loop_NTPase"/>
</dbReference>
<dbReference type="EMBL" id="CAJNIZ010022225">
    <property type="protein sequence ID" value="CAE7460429.1"/>
    <property type="molecule type" value="Genomic_DNA"/>
</dbReference>
<evidence type="ECO:0000256" key="1">
    <source>
        <dbReference type="PROSITE-ProRule" id="PRU00283"/>
    </source>
</evidence>
<dbReference type="GO" id="GO:0005524">
    <property type="term" value="F:ATP binding"/>
    <property type="evidence" value="ECO:0007669"/>
    <property type="project" value="InterPro"/>
</dbReference>
<dbReference type="Gene3D" id="3.40.850.10">
    <property type="entry name" value="Kinesin motor domain"/>
    <property type="match status" value="1"/>
</dbReference>
<feature type="domain" description="Kinesin motor" evidence="2">
    <location>
        <begin position="1"/>
        <end position="97"/>
    </location>
</feature>
<dbReference type="InterPro" id="IPR027640">
    <property type="entry name" value="Kinesin-like_fam"/>
</dbReference>
<dbReference type="SMART" id="SM00129">
    <property type="entry name" value="KISc"/>
    <property type="match status" value="1"/>
</dbReference>
<dbReference type="GO" id="GO:0007018">
    <property type="term" value="P:microtubule-based movement"/>
    <property type="evidence" value="ECO:0007669"/>
    <property type="project" value="InterPro"/>
</dbReference>